<dbReference type="InterPro" id="IPR043519">
    <property type="entry name" value="NT_sf"/>
</dbReference>
<keyword evidence="2" id="KW-1277">Toxin-antitoxin system</keyword>
<evidence type="ECO:0000313" key="12">
    <source>
        <dbReference type="Proteomes" id="UP000228920"/>
    </source>
</evidence>
<keyword evidence="7" id="KW-0067">ATP-binding</keyword>
<protein>
    <submittedName>
        <fullName evidence="11">DNA polymerase beta</fullName>
    </submittedName>
</protein>
<keyword evidence="3" id="KW-0808">Transferase</keyword>
<evidence type="ECO:0000256" key="9">
    <source>
        <dbReference type="ARBA" id="ARBA00038276"/>
    </source>
</evidence>
<organism evidence="11 12">
    <name type="scientific">candidate division WWE3 bacterium CG_4_10_14_0_2_um_filter_41_14</name>
    <dbReference type="NCBI Taxonomy" id="1975072"/>
    <lineage>
        <taxon>Bacteria</taxon>
        <taxon>Katanobacteria</taxon>
    </lineage>
</organism>
<comment type="similarity">
    <text evidence="9">Belongs to the MntA antitoxin family.</text>
</comment>
<comment type="caution">
    <text evidence="11">The sequence shown here is derived from an EMBL/GenBank/DDBJ whole genome shotgun (WGS) entry which is preliminary data.</text>
</comment>
<evidence type="ECO:0000256" key="2">
    <source>
        <dbReference type="ARBA" id="ARBA00022649"/>
    </source>
</evidence>
<dbReference type="CDD" id="cd05403">
    <property type="entry name" value="NT_KNTase_like"/>
    <property type="match status" value="1"/>
</dbReference>
<evidence type="ECO:0000256" key="7">
    <source>
        <dbReference type="ARBA" id="ARBA00022840"/>
    </source>
</evidence>
<sequence>MLPNIINNYRQTIDNIIYENDISYLALYGSYARGEQKKDSDLDLLVAFDKKKGLLDLIGIEQSLSAILGVKVDLITKDGLNKYVKPYIQDDLTIIYAKKP</sequence>
<dbReference type="GO" id="GO:0046872">
    <property type="term" value="F:metal ion binding"/>
    <property type="evidence" value="ECO:0007669"/>
    <property type="project" value="UniProtKB-KW"/>
</dbReference>
<evidence type="ECO:0000259" key="10">
    <source>
        <dbReference type="Pfam" id="PF01909"/>
    </source>
</evidence>
<dbReference type="SUPFAM" id="SSF81301">
    <property type="entry name" value="Nucleotidyltransferase"/>
    <property type="match status" value="1"/>
</dbReference>
<dbReference type="PANTHER" id="PTHR33571">
    <property type="entry name" value="SSL8005 PROTEIN"/>
    <property type="match status" value="1"/>
</dbReference>
<dbReference type="GO" id="GO:0005524">
    <property type="term" value="F:ATP binding"/>
    <property type="evidence" value="ECO:0007669"/>
    <property type="project" value="UniProtKB-KW"/>
</dbReference>
<keyword evidence="6" id="KW-0547">Nucleotide-binding</keyword>
<evidence type="ECO:0000256" key="4">
    <source>
        <dbReference type="ARBA" id="ARBA00022695"/>
    </source>
</evidence>
<dbReference type="GO" id="GO:0016779">
    <property type="term" value="F:nucleotidyltransferase activity"/>
    <property type="evidence" value="ECO:0007669"/>
    <property type="project" value="UniProtKB-KW"/>
</dbReference>
<dbReference type="Proteomes" id="UP000228920">
    <property type="component" value="Unassembled WGS sequence"/>
</dbReference>
<evidence type="ECO:0000256" key="8">
    <source>
        <dbReference type="ARBA" id="ARBA00022842"/>
    </source>
</evidence>
<dbReference type="InterPro" id="IPR002934">
    <property type="entry name" value="Polymerase_NTP_transf_dom"/>
</dbReference>
<reference evidence="12" key="1">
    <citation type="submission" date="2017-09" db="EMBL/GenBank/DDBJ databases">
        <title>Depth-based differentiation of microbial function through sediment-hosted aquifers and enrichment of novel symbionts in the deep terrestrial subsurface.</title>
        <authorList>
            <person name="Probst A.J."/>
            <person name="Ladd B."/>
            <person name="Jarett J.K."/>
            <person name="Geller-Mcgrath D.E."/>
            <person name="Sieber C.M.K."/>
            <person name="Emerson J.B."/>
            <person name="Anantharaman K."/>
            <person name="Thomas B.C."/>
            <person name="Malmstrom R."/>
            <person name="Stieglmeier M."/>
            <person name="Klingl A."/>
            <person name="Woyke T."/>
            <person name="Ryan C.M."/>
            <person name="Banfield J.F."/>
        </authorList>
    </citation>
    <scope>NUCLEOTIDE SEQUENCE [LARGE SCALE GENOMIC DNA]</scope>
</reference>
<dbReference type="InterPro" id="IPR052038">
    <property type="entry name" value="Type-VII_TA_antitoxin"/>
</dbReference>
<dbReference type="Pfam" id="PF01909">
    <property type="entry name" value="NTP_transf_2"/>
    <property type="match status" value="1"/>
</dbReference>
<comment type="cofactor">
    <cofactor evidence="1">
        <name>Mg(2+)</name>
        <dbReference type="ChEBI" id="CHEBI:18420"/>
    </cofactor>
</comment>
<evidence type="ECO:0000256" key="6">
    <source>
        <dbReference type="ARBA" id="ARBA00022741"/>
    </source>
</evidence>
<evidence type="ECO:0000256" key="3">
    <source>
        <dbReference type="ARBA" id="ARBA00022679"/>
    </source>
</evidence>
<dbReference type="PANTHER" id="PTHR33571:SF14">
    <property type="entry name" value="PROTEIN ADENYLYLTRANSFERASE MJ0435-RELATED"/>
    <property type="match status" value="1"/>
</dbReference>
<dbReference type="AlphaFoldDB" id="A0A2M7TLB3"/>
<evidence type="ECO:0000256" key="5">
    <source>
        <dbReference type="ARBA" id="ARBA00022723"/>
    </source>
</evidence>
<name>A0A2M7TLB3_UNCKA</name>
<evidence type="ECO:0000313" key="11">
    <source>
        <dbReference type="EMBL" id="PIZ47826.1"/>
    </source>
</evidence>
<feature type="domain" description="Polymerase nucleotidyl transferase" evidence="10">
    <location>
        <begin position="25"/>
        <end position="91"/>
    </location>
</feature>
<keyword evidence="4" id="KW-0548">Nucleotidyltransferase</keyword>
<dbReference type="EMBL" id="PFNL01000027">
    <property type="protein sequence ID" value="PIZ47826.1"/>
    <property type="molecule type" value="Genomic_DNA"/>
</dbReference>
<gene>
    <name evidence="11" type="ORF">COY32_01095</name>
</gene>
<dbReference type="Gene3D" id="3.30.460.10">
    <property type="entry name" value="Beta Polymerase, domain 2"/>
    <property type="match status" value="1"/>
</dbReference>
<proteinExistence type="inferred from homology"/>
<keyword evidence="5" id="KW-0479">Metal-binding</keyword>
<keyword evidence="8" id="KW-0460">Magnesium</keyword>
<accession>A0A2M7TLB3</accession>
<evidence type="ECO:0000256" key="1">
    <source>
        <dbReference type="ARBA" id="ARBA00001946"/>
    </source>
</evidence>